<evidence type="ECO:0000256" key="5">
    <source>
        <dbReference type="ARBA" id="ARBA00022777"/>
    </source>
</evidence>
<dbReference type="RefSeq" id="WP_158463890.1">
    <property type="nucleotide sequence ID" value="NZ_VZAD01000072.1"/>
</dbReference>
<keyword evidence="7" id="KW-0812">Transmembrane</keyword>
<dbReference type="InterPro" id="IPR036097">
    <property type="entry name" value="HisK_dim/P_sf"/>
</dbReference>
<feature type="transmembrane region" description="Helical" evidence="7">
    <location>
        <begin position="174"/>
        <end position="192"/>
    </location>
</feature>
<evidence type="ECO:0000256" key="7">
    <source>
        <dbReference type="SAM" id="Phobius"/>
    </source>
</evidence>
<evidence type="ECO:0000313" key="10">
    <source>
        <dbReference type="Proteomes" id="UP000384372"/>
    </source>
</evidence>
<dbReference type="Pfam" id="PF00512">
    <property type="entry name" value="HisKA"/>
    <property type="match status" value="1"/>
</dbReference>
<keyword evidence="7" id="KW-1133">Transmembrane helix</keyword>
<keyword evidence="6" id="KW-0902">Two-component regulatory system</keyword>
<dbReference type="CDD" id="cd00082">
    <property type="entry name" value="HisKA"/>
    <property type="match status" value="1"/>
</dbReference>
<protein>
    <recommendedName>
        <fullName evidence="2">histidine kinase</fullName>
        <ecNumber evidence="2">2.7.13.3</ecNumber>
    </recommendedName>
</protein>
<evidence type="ECO:0000259" key="8">
    <source>
        <dbReference type="PROSITE" id="PS50109"/>
    </source>
</evidence>
<dbReference type="SMART" id="SM00388">
    <property type="entry name" value="HisKA"/>
    <property type="match status" value="1"/>
</dbReference>
<accession>A0A6A7WCQ0</accession>
<evidence type="ECO:0000256" key="4">
    <source>
        <dbReference type="ARBA" id="ARBA00022679"/>
    </source>
</evidence>
<dbReference type="SUPFAM" id="SSF55874">
    <property type="entry name" value="ATPase domain of HSP90 chaperone/DNA topoisomerase II/histidine kinase"/>
    <property type="match status" value="1"/>
</dbReference>
<organism evidence="9 10">
    <name type="scientific">Segatella copri</name>
    <dbReference type="NCBI Taxonomy" id="165179"/>
    <lineage>
        <taxon>Bacteria</taxon>
        <taxon>Pseudomonadati</taxon>
        <taxon>Bacteroidota</taxon>
        <taxon>Bacteroidia</taxon>
        <taxon>Bacteroidales</taxon>
        <taxon>Prevotellaceae</taxon>
        <taxon>Segatella</taxon>
    </lineage>
</organism>
<dbReference type="InterPro" id="IPR004358">
    <property type="entry name" value="Sig_transdc_His_kin-like_C"/>
</dbReference>
<dbReference type="PANTHER" id="PTHR43711:SF26">
    <property type="entry name" value="SENSOR HISTIDINE KINASE RCSC"/>
    <property type="match status" value="1"/>
</dbReference>
<dbReference type="InterPro" id="IPR036890">
    <property type="entry name" value="HATPase_C_sf"/>
</dbReference>
<dbReference type="SMART" id="SM00387">
    <property type="entry name" value="HATPase_c"/>
    <property type="match status" value="1"/>
</dbReference>
<reference evidence="9 10" key="1">
    <citation type="submission" date="2019-09" db="EMBL/GenBank/DDBJ databases">
        <title>Distinct polysaccharide growth profiles of human intestinal Prevotella copri isolates.</title>
        <authorList>
            <person name="Fehlner-Peach H."/>
            <person name="Magnabosco C."/>
            <person name="Raghavan V."/>
            <person name="Scher J.U."/>
            <person name="Tett A."/>
            <person name="Cox L.M."/>
            <person name="Gottsegen C."/>
            <person name="Watters A."/>
            <person name="Wiltshire- Gordon J.D."/>
            <person name="Segata N."/>
            <person name="Bonneau R."/>
            <person name="Littman D.R."/>
        </authorList>
    </citation>
    <scope>NUCLEOTIDE SEQUENCE [LARGE SCALE GENOMIC DNA]</scope>
    <source>
        <strain evidence="10">iAQ1173</strain>
    </source>
</reference>
<evidence type="ECO:0000256" key="6">
    <source>
        <dbReference type="ARBA" id="ARBA00023012"/>
    </source>
</evidence>
<dbReference type="Proteomes" id="UP000384372">
    <property type="component" value="Unassembled WGS sequence"/>
</dbReference>
<dbReference type="Gene3D" id="3.30.565.10">
    <property type="entry name" value="Histidine kinase-like ATPase, C-terminal domain"/>
    <property type="match status" value="1"/>
</dbReference>
<dbReference type="GO" id="GO:0000155">
    <property type="term" value="F:phosphorelay sensor kinase activity"/>
    <property type="evidence" value="ECO:0007669"/>
    <property type="project" value="InterPro"/>
</dbReference>
<evidence type="ECO:0000256" key="3">
    <source>
        <dbReference type="ARBA" id="ARBA00022553"/>
    </source>
</evidence>
<dbReference type="InterPro" id="IPR003661">
    <property type="entry name" value="HisK_dim/P_dom"/>
</dbReference>
<dbReference type="OrthoDB" id="9808898at2"/>
<gene>
    <name evidence="9" type="ORF">F7D20_09870</name>
</gene>
<dbReference type="PANTHER" id="PTHR43711">
    <property type="entry name" value="TWO-COMPONENT HISTIDINE KINASE"/>
    <property type="match status" value="1"/>
</dbReference>
<dbReference type="InterPro" id="IPR050736">
    <property type="entry name" value="Sensor_HK_Regulatory"/>
</dbReference>
<name>A0A6A7WCQ0_9BACT</name>
<comment type="catalytic activity">
    <reaction evidence="1">
        <text>ATP + protein L-histidine = ADP + protein N-phospho-L-histidine.</text>
        <dbReference type="EC" id="2.7.13.3"/>
    </reaction>
</comment>
<keyword evidence="4" id="KW-0808">Transferase</keyword>
<proteinExistence type="predicted"/>
<keyword evidence="10" id="KW-1185">Reference proteome</keyword>
<keyword evidence="3" id="KW-0597">Phosphoprotein</keyword>
<dbReference type="EC" id="2.7.13.3" evidence="2"/>
<keyword evidence="7" id="KW-0472">Membrane</keyword>
<feature type="domain" description="Histidine kinase" evidence="8">
    <location>
        <begin position="214"/>
        <end position="433"/>
    </location>
</feature>
<dbReference type="PRINTS" id="PR00344">
    <property type="entry name" value="BCTRLSENSOR"/>
</dbReference>
<evidence type="ECO:0000256" key="2">
    <source>
        <dbReference type="ARBA" id="ARBA00012438"/>
    </source>
</evidence>
<dbReference type="FunFam" id="3.30.565.10:FF:000006">
    <property type="entry name" value="Sensor histidine kinase WalK"/>
    <property type="match status" value="1"/>
</dbReference>
<feature type="transmembrane region" description="Helical" evidence="7">
    <location>
        <begin position="6"/>
        <end position="26"/>
    </location>
</feature>
<dbReference type="PROSITE" id="PS50109">
    <property type="entry name" value="HIS_KIN"/>
    <property type="match status" value="1"/>
</dbReference>
<dbReference type="Gene3D" id="1.10.287.130">
    <property type="match status" value="1"/>
</dbReference>
<evidence type="ECO:0000313" key="9">
    <source>
        <dbReference type="EMBL" id="MQP12257.1"/>
    </source>
</evidence>
<dbReference type="CDD" id="cd00075">
    <property type="entry name" value="HATPase"/>
    <property type="match status" value="1"/>
</dbReference>
<comment type="caution">
    <text evidence="9">The sequence shown here is derived from an EMBL/GenBank/DDBJ whole genome shotgun (WGS) entry which is preliminary data.</text>
</comment>
<dbReference type="EMBL" id="VZAD01000072">
    <property type="protein sequence ID" value="MQP12257.1"/>
    <property type="molecule type" value="Genomic_DNA"/>
</dbReference>
<sequence>MNANRTKILSTTALIAILLIQMFWMWNTYNINARQLGKECNEILEKAIALELDKTNRCDSFFESGDTIASSNIYNPTLSLYDAIYKKSHQDANTDILTNIADSIFKAEKLPFRAAINKVNMKTGKVMEGKNINSNIFPFLEEVKTNIQPVRLDNSVGFQMTITNGSIYIFRHNWVLLLISILISIVIILSIIDQINYINEQERVRLLREDFSYAMVHDMKSPLTSIIMGTKYLHSGVLEKKPEIKEKYFTIVEDEAQHLLALINRLLTISKLEHGKLNIQKTVVNLEPMIEDVTEKYKAKSAKPIHIATQLKVTTVAADEEYLKEAISNLIDNATKYSKEKINIRISTLEDNHYIYIKVYDEGIGISKSEQKSVFNRFERAAEHEKNGNKTRKGFGIGLNYVFQVIHAHGGKISLKSEKDKWTEFTIALPKVSDKQ</sequence>
<dbReference type="InterPro" id="IPR005467">
    <property type="entry name" value="His_kinase_dom"/>
</dbReference>
<dbReference type="SUPFAM" id="SSF47384">
    <property type="entry name" value="Homodimeric domain of signal transducing histidine kinase"/>
    <property type="match status" value="1"/>
</dbReference>
<dbReference type="AlphaFoldDB" id="A0A6A7WCQ0"/>
<evidence type="ECO:0000256" key="1">
    <source>
        <dbReference type="ARBA" id="ARBA00000085"/>
    </source>
</evidence>
<dbReference type="Pfam" id="PF02518">
    <property type="entry name" value="HATPase_c"/>
    <property type="match status" value="1"/>
</dbReference>
<dbReference type="InterPro" id="IPR003594">
    <property type="entry name" value="HATPase_dom"/>
</dbReference>
<keyword evidence="5 9" id="KW-0418">Kinase</keyword>